<dbReference type="CDD" id="cd00093">
    <property type="entry name" value="HTH_XRE"/>
    <property type="match status" value="1"/>
</dbReference>
<name>A0ABR7M263_9ACTN</name>
<dbReference type="EMBL" id="JABVEC010000046">
    <property type="protein sequence ID" value="MBC6470668.1"/>
    <property type="molecule type" value="Genomic_DNA"/>
</dbReference>
<evidence type="ECO:0000313" key="2">
    <source>
        <dbReference type="EMBL" id="MBC6470668.1"/>
    </source>
</evidence>
<proteinExistence type="predicted"/>
<evidence type="ECO:0000313" key="3">
    <source>
        <dbReference type="Proteomes" id="UP000805614"/>
    </source>
</evidence>
<evidence type="ECO:0000259" key="1">
    <source>
        <dbReference type="PROSITE" id="PS50943"/>
    </source>
</evidence>
<dbReference type="Pfam" id="PF13560">
    <property type="entry name" value="HTH_31"/>
    <property type="match status" value="1"/>
</dbReference>
<dbReference type="Gene3D" id="1.10.260.40">
    <property type="entry name" value="lambda repressor-like DNA-binding domains"/>
    <property type="match status" value="1"/>
</dbReference>
<dbReference type="RefSeq" id="WP_187247712.1">
    <property type="nucleotide sequence ID" value="NZ_BAAAOK010000011.1"/>
</dbReference>
<dbReference type="PROSITE" id="PS50943">
    <property type="entry name" value="HTH_CROC1"/>
    <property type="match status" value="1"/>
</dbReference>
<dbReference type="InterPro" id="IPR001387">
    <property type="entry name" value="Cro/C1-type_HTH"/>
</dbReference>
<organism evidence="2 3">
    <name type="scientific">Actinomadura alba</name>
    <dbReference type="NCBI Taxonomy" id="406431"/>
    <lineage>
        <taxon>Bacteria</taxon>
        <taxon>Bacillati</taxon>
        <taxon>Actinomycetota</taxon>
        <taxon>Actinomycetes</taxon>
        <taxon>Streptosporangiales</taxon>
        <taxon>Thermomonosporaceae</taxon>
        <taxon>Actinomadura</taxon>
    </lineage>
</organism>
<comment type="caution">
    <text evidence="2">The sequence shown here is derived from an EMBL/GenBank/DDBJ whole genome shotgun (WGS) entry which is preliminary data.</text>
</comment>
<reference evidence="2 3" key="1">
    <citation type="submission" date="2020-06" db="EMBL/GenBank/DDBJ databases">
        <title>Actinomadura xiongansis sp. nov., isolated from soil of Baiyangdian.</title>
        <authorList>
            <person name="Zhang X."/>
        </authorList>
    </citation>
    <scope>NUCLEOTIDE SEQUENCE [LARGE SCALE GENOMIC DNA]</scope>
    <source>
        <strain evidence="2 3">HBUM206468</strain>
    </source>
</reference>
<accession>A0ABR7M263</accession>
<keyword evidence="3" id="KW-1185">Reference proteome</keyword>
<feature type="domain" description="HTH cro/C1-type" evidence="1">
    <location>
        <begin position="18"/>
        <end position="73"/>
    </location>
</feature>
<dbReference type="SUPFAM" id="SSF47413">
    <property type="entry name" value="lambda repressor-like DNA-binding domains"/>
    <property type="match status" value="1"/>
</dbReference>
<sequence>MADPLRPTVRRRRLGRELRRLREDRGLTLEAAARRLDRTFSSLSKIERGMQGLRQGELAFILDQYGVGDENLRRALLTLRKDANKKGWWLDYKGRIEPSLLDYISLESDASAIRTFEALHLPGLLQTTDYARAIIGSGVPGLTPRRVDELISIRTARQRLLQTPRPVLWSVVDEAVLHRPFGGREVMRDQLCHLLQISQRGCVTLQVLPFAAGAHPGKEGPFTLLDVGDRGELMVVLIESLTLSWYLEEDEDIHRYKLVFDHLCAAALSPADSLALIERVMSRL</sequence>
<protein>
    <submittedName>
        <fullName evidence="2">Helix-turn-helix transcriptional regulator</fullName>
    </submittedName>
</protein>
<dbReference type="Proteomes" id="UP000805614">
    <property type="component" value="Unassembled WGS sequence"/>
</dbReference>
<dbReference type="Pfam" id="PF19054">
    <property type="entry name" value="DUF5753"/>
    <property type="match status" value="1"/>
</dbReference>
<gene>
    <name evidence="2" type="ORF">HKK74_35035</name>
</gene>
<dbReference type="SMART" id="SM00530">
    <property type="entry name" value="HTH_XRE"/>
    <property type="match status" value="1"/>
</dbReference>
<dbReference type="InterPro" id="IPR010982">
    <property type="entry name" value="Lambda_DNA-bd_dom_sf"/>
</dbReference>
<dbReference type="InterPro" id="IPR043917">
    <property type="entry name" value="DUF5753"/>
</dbReference>